<dbReference type="Proteomes" id="UP000250299">
    <property type="component" value="Chromosome"/>
</dbReference>
<proteinExistence type="predicted"/>
<gene>
    <name evidence="1" type="ORF">DKY63_28980</name>
</gene>
<dbReference type="Pfam" id="PF10109">
    <property type="entry name" value="Phage_TAC_7"/>
    <property type="match status" value="1"/>
</dbReference>
<dbReference type="RefSeq" id="WP_110967264.1">
    <property type="nucleotide sequence ID" value="NZ_CP029693.1"/>
</dbReference>
<sequence>MSTPDTAESVVNAPVETPLDENTIELDTPIQRGKQIISTVTLRKPCAGELRGIHLAELLNLDVASLIKVIPRISSPGITAPEAAGMDPADLLAIGGKVVGFLLQKQAKTDASLVA</sequence>
<organism evidence="1 2">
    <name type="scientific">Pseudomonas putida</name>
    <name type="common">Arthrobacter siderocapsulatus</name>
    <dbReference type="NCBI Taxonomy" id="303"/>
    <lineage>
        <taxon>Bacteria</taxon>
        <taxon>Pseudomonadati</taxon>
        <taxon>Pseudomonadota</taxon>
        <taxon>Gammaproteobacteria</taxon>
        <taxon>Pseudomonadales</taxon>
        <taxon>Pseudomonadaceae</taxon>
        <taxon>Pseudomonas</taxon>
    </lineage>
</organism>
<evidence type="ECO:0000313" key="1">
    <source>
        <dbReference type="EMBL" id="AWY43738.1"/>
    </source>
</evidence>
<dbReference type="InterPro" id="IPR019289">
    <property type="entry name" value="Phage_tail_E/E"/>
</dbReference>
<accession>A0A2Z4RTX2</accession>
<reference evidence="1 2" key="1">
    <citation type="submission" date="2018-05" db="EMBL/GenBank/DDBJ databases">
        <title>Whole genome sequence of Pseudomonas putida JBC17.</title>
        <authorList>
            <person name="Lee Y.H."/>
            <person name="David K."/>
        </authorList>
    </citation>
    <scope>NUCLEOTIDE SEQUENCE [LARGE SCALE GENOMIC DNA]</scope>
    <source>
        <strain evidence="1 2">JBC17</strain>
    </source>
</reference>
<dbReference type="OrthoDB" id="7366507at2"/>
<protein>
    <submittedName>
        <fullName evidence="1">Phage tail assembly protein</fullName>
    </submittedName>
</protein>
<name>A0A2Z4RTX2_PSEPU</name>
<dbReference type="AlphaFoldDB" id="A0A2Z4RTX2"/>
<evidence type="ECO:0000313" key="2">
    <source>
        <dbReference type="Proteomes" id="UP000250299"/>
    </source>
</evidence>
<dbReference type="EMBL" id="CP029693">
    <property type="protein sequence ID" value="AWY43738.1"/>
    <property type="molecule type" value="Genomic_DNA"/>
</dbReference>